<evidence type="ECO:0000256" key="1">
    <source>
        <dbReference type="ARBA" id="ARBA00005336"/>
    </source>
</evidence>
<dbReference type="STRING" id="1423813.FC26_GL001435"/>
<dbReference type="SUPFAM" id="SSF51445">
    <property type="entry name" value="(Trans)glycosidases"/>
    <property type="match status" value="1"/>
</dbReference>
<dbReference type="SUPFAM" id="SSF52279">
    <property type="entry name" value="Beta-D-glucan exohydrolase, C-terminal domain"/>
    <property type="match status" value="1"/>
</dbReference>
<keyword evidence="5" id="KW-1185">Reference proteome</keyword>
<dbReference type="InterPro" id="IPR036962">
    <property type="entry name" value="Glyco_hydro_3_N_sf"/>
</dbReference>
<dbReference type="PANTHER" id="PTHR42715">
    <property type="entry name" value="BETA-GLUCOSIDASE"/>
    <property type="match status" value="1"/>
</dbReference>
<organism evidence="4 5">
    <name type="scientific">Paucilactobacillus vaccinostercus DSM 20634</name>
    <dbReference type="NCBI Taxonomy" id="1423813"/>
    <lineage>
        <taxon>Bacteria</taxon>
        <taxon>Bacillati</taxon>
        <taxon>Bacillota</taxon>
        <taxon>Bacilli</taxon>
        <taxon>Lactobacillales</taxon>
        <taxon>Lactobacillaceae</taxon>
        <taxon>Paucilactobacillus</taxon>
    </lineage>
</organism>
<dbReference type="InterPro" id="IPR017853">
    <property type="entry name" value="GH"/>
</dbReference>
<dbReference type="Gene3D" id="3.20.20.300">
    <property type="entry name" value="Glycoside hydrolase, family 3, N-terminal domain"/>
    <property type="match status" value="1"/>
</dbReference>
<comment type="similarity">
    <text evidence="1">Belongs to the glycosyl hydrolase 3 family.</text>
</comment>
<name>A0A0R2A7Y9_9LACO</name>
<accession>A0A0R2A7Y9</accession>
<dbReference type="InterPro" id="IPR050288">
    <property type="entry name" value="Cellulose_deg_GH3"/>
</dbReference>
<dbReference type="Pfam" id="PF00933">
    <property type="entry name" value="Glyco_hydro_3"/>
    <property type="match status" value="1"/>
</dbReference>
<dbReference type="InterPro" id="IPR001764">
    <property type="entry name" value="Glyco_hydro_3_N"/>
</dbReference>
<evidence type="ECO:0000313" key="5">
    <source>
        <dbReference type="Proteomes" id="UP000051733"/>
    </source>
</evidence>
<dbReference type="AlphaFoldDB" id="A0A0R2A7Y9"/>
<evidence type="ECO:0000259" key="3">
    <source>
        <dbReference type="SMART" id="SM01217"/>
    </source>
</evidence>
<dbReference type="RefSeq" id="WP_057777108.1">
    <property type="nucleotide sequence ID" value="NZ_AYYY01000002.1"/>
</dbReference>
<proteinExistence type="inferred from homology"/>
<gene>
    <name evidence="4" type="ORF">FC26_GL001435</name>
</gene>
<dbReference type="OrthoDB" id="9805821at2"/>
<protein>
    <submittedName>
        <fullName evidence="4">Beta-glucosidase</fullName>
    </submittedName>
</protein>
<evidence type="ECO:0000313" key="4">
    <source>
        <dbReference type="EMBL" id="KRM62730.1"/>
    </source>
</evidence>
<dbReference type="InterPro" id="IPR026891">
    <property type="entry name" value="Fn3-like"/>
</dbReference>
<dbReference type="EMBL" id="AYYY01000002">
    <property type="protein sequence ID" value="KRM62730.1"/>
    <property type="molecule type" value="Genomic_DNA"/>
</dbReference>
<dbReference type="Pfam" id="PF14310">
    <property type="entry name" value="Fn3-like"/>
    <property type="match status" value="1"/>
</dbReference>
<dbReference type="Proteomes" id="UP000051733">
    <property type="component" value="Unassembled WGS sequence"/>
</dbReference>
<comment type="caution">
    <text evidence="4">The sequence shown here is derived from an EMBL/GenBank/DDBJ whole genome shotgun (WGS) entry which is preliminary data.</text>
</comment>
<dbReference type="InterPro" id="IPR036881">
    <property type="entry name" value="Glyco_hydro_3_C_sf"/>
</dbReference>
<dbReference type="InterPro" id="IPR002772">
    <property type="entry name" value="Glyco_hydro_3_C"/>
</dbReference>
<dbReference type="PATRIC" id="fig|1423813.3.peg.1461"/>
<feature type="domain" description="Fibronectin type III-like" evidence="3">
    <location>
        <begin position="700"/>
        <end position="769"/>
    </location>
</feature>
<dbReference type="GO" id="GO:0005975">
    <property type="term" value="P:carbohydrate metabolic process"/>
    <property type="evidence" value="ECO:0007669"/>
    <property type="project" value="InterPro"/>
</dbReference>
<dbReference type="Gene3D" id="3.40.50.1700">
    <property type="entry name" value="Glycoside hydrolase family 3 C-terminal domain"/>
    <property type="match status" value="1"/>
</dbReference>
<sequence>MKRYLNKELSAKERATDLLNRMTVAEKMAQVNCYFMTKNDNFDGLKKDFPFGVGQISALEMRNNYNIEDDVKMQISAQKIVLKNSRFHIPAIFHMEGLSGAYISGATSFSSGIGRGSSWNPILEHNIGEIVGRQERALGITNTLAPVLDVTRDSRMGRQGESYGEDPTLVSAMGTAMVKGLQECSFGRTTQAVAKHFAASQSTLGGIHGAENEQSQRVVQEVYAKPFQAAISLGNIRGIMPCYASVDGLPTSVSRPMLTSLLRNSMGFDGLTISDYVAISNAHSVQKIGNTYTEAGLKAMTAGLDMELHFKQCFNDELGKWFKENKADIEILNRAVFRVLKAKFEMGLFEKPYSLSGDELKENFSVPNDKKVALDSSEESMILLKNDGVLPIDSSKTKKILVVGPHAESARYYFNGYTHFSMLEGNLAAIATMAGLETKNDGSIKVNTIPGSKVERDNEKFETVFKKLNPSVPNLLEQLQKDFPEIEIKYEHGYDIAGNDYSGFDSAIDKARGADVVIMTLGGKYGTGSVATTGEGIDSTNINLPECQDRFIEAISKLNIPLVGVHFDGRPISSDAADSKLNAILEAWSPAEMGSQALENILFGRTNPSGKLPVSVARNAGQIPVHYNHLNGSSYHQGESVGFSDYVDISHRPRYYFGHGLSYTEFKYQNLVIDKSEITSDECVNISVDVSNVGQLDGTEVVQLYVTDKYASMTRPVTELAGFTRVFLRVGQSKTVKFILKASQLAFLDEDMNWCVETGDIIVSINKNADEVVLNDKFKISNTKLIQGKDRALYADSIVLGDENDA</sequence>
<reference evidence="4 5" key="1">
    <citation type="journal article" date="2015" name="Genome Announc.">
        <title>Expanding the biotechnology potential of lactobacilli through comparative genomics of 213 strains and associated genera.</title>
        <authorList>
            <person name="Sun Z."/>
            <person name="Harris H.M."/>
            <person name="McCann A."/>
            <person name="Guo C."/>
            <person name="Argimon S."/>
            <person name="Zhang W."/>
            <person name="Yang X."/>
            <person name="Jeffery I.B."/>
            <person name="Cooney J.C."/>
            <person name="Kagawa T.F."/>
            <person name="Liu W."/>
            <person name="Song Y."/>
            <person name="Salvetti E."/>
            <person name="Wrobel A."/>
            <person name="Rasinkangas P."/>
            <person name="Parkhill J."/>
            <person name="Rea M.C."/>
            <person name="O'Sullivan O."/>
            <person name="Ritari J."/>
            <person name="Douillard F.P."/>
            <person name="Paul Ross R."/>
            <person name="Yang R."/>
            <person name="Briner A.E."/>
            <person name="Felis G.E."/>
            <person name="de Vos W.M."/>
            <person name="Barrangou R."/>
            <person name="Klaenhammer T.R."/>
            <person name="Caufield P.W."/>
            <person name="Cui Y."/>
            <person name="Zhang H."/>
            <person name="O'Toole P.W."/>
        </authorList>
    </citation>
    <scope>NUCLEOTIDE SEQUENCE [LARGE SCALE GENOMIC DNA]</scope>
    <source>
        <strain evidence="4 5">DSM 20634</strain>
    </source>
</reference>
<dbReference type="PANTHER" id="PTHR42715:SF10">
    <property type="entry name" value="BETA-GLUCOSIDASE"/>
    <property type="match status" value="1"/>
</dbReference>
<dbReference type="SMART" id="SM01217">
    <property type="entry name" value="Fn3_like"/>
    <property type="match status" value="1"/>
</dbReference>
<dbReference type="Gene3D" id="2.60.40.10">
    <property type="entry name" value="Immunoglobulins"/>
    <property type="match status" value="1"/>
</dbReference>
<dbReference type="Pfam" id="PF01915">
    <property type="entry name" value="Glyco_hydro_3_C"/>
    <property type="match status" value="1"/>
</dbReference>
<dbReference type="FunFam" id="2.60.40.10:FF:000495">
    <property type="entry name" value="Periplasmic beta-glucosidase"/>
    <property type="match status" value="1"/>
</dbReference>
<keyword evidence="2" id="KW-0378">Hydrolase</keyword>
<dbReference type="InterPro" id="IPR013783">
    <property type="entry name" value="Ig-like_fold"/>
</dbReference>
<dbReference type="PRINTS" id="PR00133">
    <property type="entry name" value="GLHYDRLASE3"/>
</dbReference>
<dbReference type="GO" id="GO:0008422">
    <property type="term" value="F:beta-glucosidase activity"/>
    <property type="evidence" value="ECO:0007669"/>
    <property type="project" value="UniProtKB-ARBA"/>
</dbReference>
<evidence type="ECO:0000256" key="2">
    <source>
        <dbReference type="ARBA" id="ARBA00022801"/>
    </source>
</evidence>